<accession>A0ABV5HPN8</accession>
<dbReference type="EMBL" id="JBHMEP010000004">
    <property type="protein sequence ID" value="MFB9136079.1"/>
    <property type="molecule type" value="Genomic_DNA"/>
</dbReference>
<organism evidence="1 2">
    <name type="scientific">Vibrio olivae</name>
    <dbReference type="NCBI Taxonomy" id="1243002"/>
    <lineage>
        <taxon>Bacteria</taxon>
        <taxon>Pseudomonadati</taxon>
        <taxon>Pseudomonadota</taxon>
        <taxon>Gammaproteobacteria</taxon>
        <taxon>Vibrionales</taxon>
        <taxon>Vibrionaceae</taxon>
        <taxon>Vibrio</taxon>
    </lineage>
</organism>
<keyword evidence="2" id="KW-1185">Reference proteome</keyword>
<protein>
    <submittedName>
        <fullName evidence="1">Uncharacterized protein</fullName>
    </submittedName>
</protein>
<name>A0ABV5HPN8_9VIBR</name>
<dbReference type="RefSeq" id="WP_390193922.1">
    <property type="nucleotide sequence ID" value="NZ_JBHMEP010000004.1"/>
</dbReference>
<sequence>MDIYDDLERFKQQIQQKNIDFQQFDTSIGHELNHSGYQIFNQLTEHFAQQSQAVSRFDKLNDFEADLEVTSVLHNEVSKLAERSEAPIFDSVSEVSSKQSLERLLHSAGLVTESESAVLPAAALVGSN</sequence>
<comment type="caution">
    <text evidence="1">The sequence shown here is derived from an EMBL/GenBank/DDBJ whole genome shotgun (WGS) entry which is preliminary data.</text>
</comment>
<reference evidence="1 2" key="1">
    <citation type="submission" date="2024-09" db="EMBL/GenBank/DDBJ databases">
        <authorList>
            <person name="Sun Q."/>
            <person name="Mori K."/>
        </authorList>
    </citation>
    <scope>NUCLEOTIDE SEQUENCE [LARGE SCALE GENOMIC DNA]</scope>
    <source>
        <strain evidence="1 2">CECT 8064</strain>
    </source>
</reference>
<dbReference type="Proteomes" id="UP001589645">
    <property type="component" value="Unassembled WGS sequence"/>
</dbReference>
<gene>
    <name evidence="1" type="ORF">ACFFUV_13995</name>
</gene>
<proteinExistence type="predicted"/>
<evidence type="ECO:0000313" key="2">
    <source>
        <dbReference type="Proteomes" id="UP001589645"/>
    </source>
</evidence>
<evidence type="ECO:0000313" key="1">
    <source>
        <dbReference type="EMBL" id="MFB9136079.1"/>
    </source>
</evidence>